<reference evidence="5 6" key="1">
    <citation type="submission" date="2019-03" db="EMBL/GenBank/DDBJ databases">
        <title>Draft Genome Sequence of Massilia arenosa sp. nov., a Novel Massilia Species Isolated from a Sandy-loam Maize Soil.</title>
        <authorList>
            <person name="Raths R."/>
            <person name="Peta V."/>
            <person name="Bucking H."/>
        </authorList>
    </citation>
    <scope>NUCLEOTIDE SEQUENCE [LARGE SCALE GENOMIC DNA]</scope>
    <source>
        <strain evidence="5 6">MC02</strain>
    </source>
</reference>
<dbReference type="PROSITE" id="PS01124">
    <property type="entry name" value="HTH_ARAC_FAMILY_2"/>
    <property type="match status" value="1"/>
</dbReference>
<gene>
    <name evidence="5" type="ORF">E4L96_16000</name>
</gene>
<dbReference type="Pfam" id="PF12833">
    <property type="entry name" value="HTH_18"/>
    <property type="match status" value="1"/>
</dbReference>
<keyword evidence="3" id="KW-0804">Transcription</keyword>
<dbReference type="PANTHER" id="PTHR46796">
    <property type="entry name" value="HTH-TYPE TRANSCRIPTIONAL ACTIVATOR RHAS-RELATED"/>
    <property type="match status" value="1"/>
</dbReference>
<dbReference type="SUPFAM" id="SSF46689">
    <property type="entry name" value="Homeodomain-like"/>
    <property type="match status" value="2"/>
</dbReference>
<feature type="domain" description="HTH araC/xylS-type" evidence="4">
    <location>
        <begin position="209"/>
        <end position="307"/>
    </location>
</feature>
<proteinExistence type="predicted"/>
<evidence type="ECO:0000313" key="6">
    <source>
        <dbReference type="Proteomes" id="UP000298438"/>
    </source>
</evidence>
<dbReference type="PANTHER" id="PTHR46796:SF7">
    <property type="entry name" value="ARAC FAMILY TRANSCRIPTIONAL REGULATOR"/>
    <property type="match status" value="1"/>
</dbReference>
<evidence type="ECO:0000256" key="1">
    <source>
        <dbReference type="ARBA" id="ARBA00023015"/>
    </source>
</evidence>
<sequence>MTTDVLADIFQSIQISTLTHFVMEMPERWGVAVASRHRALFILVSGAPCLLRRPGGTDLVLNDGDMVILPRAGESHWRSHADAELVTFEEAVRRAQLSGQHIAHVNSRRAGATVLTGAAFWTEDVIVHPVLAALPDTVHLKRDLPGMQRWIAPSLALMQDEIQAHQAGSSAVLRHLSNMLLVQAIRVFIASWPADAPVWLRGMADARLAPAVELMHASPEREWTLDVLAKEAGLSRTAFAVRFKSVTGESPVQYLTRWRMYVAARELRHSTRSMEAISELVGYESAAAFQKAFKRVMRIAPGEYRRLSPAARAASSSGPPPARPAR</sequence>
<evidence type="ECO:0000256" key="2">
    <source>
        <dbReference type="ARBA" id="ARBA00023125"/>
    </source>
</evidence>
<accession>A0A4Y9S5L1</accession>
<name>A0A4Y9S5L1_9BURK</name>
<protein>
    <submittedName>
        <fullName evidence="5">AraC family transcriptional regulator</fullName>
    </submittedName>
</protein>
<dbReference type="Pfam" id="PF12852">
    <property type="entry name" value="Cupin_6"/>
    <property type="match status" value="1"/>
</dbReference>
<evidence type="ECO:0000259" key="4">
    <source>
        <dbReference type="PROSITE" id="PS01124"/>
    </source>
</evidence>
<dbReference type="RefSeq" id="WP_135208216.1">
    <property type="nucleotide sequence ID" value="NZ_SPVF01000205.1"/>
</dbReference>
<dbReference type="GO" id="GO:0003700">
    <property type="term" value="F:DNA-binding transcription factor activity"/>
    <property type="evidence" value="ECO:0007669"/>
    <property type="project" value="InterPro"/>
</dbReference>
<keyword evidence="6" id="KW-1185">Reference proteome</keyword>
<dbReference type="SMART" id="SM00342">
    <property type="entry name" value="HTH_ARAC"/>
    <property type="match status" value="1"/>
</dbReference>
<evidence type="ECO:0000256" key="3">
    <source>
        <dbReference type="ARBA" id="ARBA00023163"/>
    </source>
</evidence>
<dbReference type="InterPro" id="IPR018062">
    <property type="entry name" value="HTH_AraC-typ_CS"/>
</dbReference>
<dbReference type="InterPro" id="IPR009057">
    <property type="entry name" value="Homeodomain-like_sf"/>
</dbReference>
<dbReference type="OrthoDB" id="9789899at2"/>
<dbReference type="AlphaFoldDB" id="A0A4Y9S5L1"/>
<dbReference type="InterPro" id="IPR050204">
    <property type="entry name" value="AraC_XylS_family_regulators"/>
</dbReference>
<dbReference type="PROSITE" id="PS00041">
    <property type="entry name" value="HTH_ARAC_FAMILY_1"/>
    <property type="match status" value="1"/>
</dbReference>
<keyword evidence="2" id="KW-0238">DNA-binding</keyword>
<keyword evidence="1" id="KW-0805">Transcription regulation</keyword>
<dbReference type="Gene3D" id="1.10.10.60">
    <property type="entry name" value="Homeodomain-like"/>
    <property type="match status" value="2"/>
</dbReference>
<dbReference type="Proteomes" id="UP000298438">
    <property type="component" value="Unassembled WGS sequence"/>
</dbReference>
<evidence type="ECO:0000313" key="5">
    <source>
        <dbReference type="EMBL" id="TFW16647.1"/>
    </source>
</evidence>
<organism evidence="5 6">
    <name type="scientific">Zemynaea arenosa</name>
    <dbReference type="NCBI Taxonomy" id="2561931"/>
    <lineage>
        <taxon>Bacteria</taxon>
        <taxon>Pseudomonadati</taxon>
        <taxon>Pseudomonadota</taxon>
        <taxon>Betaproteobacteria</taxon>
        <taxon>Burkholderiales</taxon>
        <taxon>Oxalobacteraceae</taxon>
        <taxon>Telluria group</taxon>
        <taxon>Zemynaea</taxon>
    </lineage>
</organism>
<dbReference type="InterPro" id="IPR018060">
    <property type="entry name" value="HTH_AraC"/>
</dbReference>
<dbReference type="EMBL" id="SPVF01000205">
    <property type="protein sequence ID" value="TFW16647.1"/>
    <property type="molecule type" value="Genomic_DNA"/>
</dbReference>
<dbReference type="InterPro" id="IPR032783">
    <property type="entry name" value="AraC_lig"/>
</dbReference>
<dbReference type="GO" id="GO:0043565">
    <property type="term" value="F:sequence-specific DNA binding"/>
    <property type="evidence" value="ECO:0007669"/>
    <property type="project" value="InterPro"/>
</dbReference>
<comment type="caution">
    <text evidence="5">The sequence shown here is derived from an EMBL/GenBank/DDBJ whole genome shotgun (WGS) entry which is preliminary data.</text>
</comment>